<dbReference type="InterPro" id="IPR011053">
    <property type="entry name" value="Single_hybrid_motif"/>
</dbReference>
<gene>
    <name evidence="4" type="ORF">DBW71_02195</name>
</gene>
<dbReference type="Gene3D" id="2.40.50.100">
    <property type="match status" value="1"/>
</dbReference>
<accession>A0A368DRI7</accession>
<dbReference type="GO" id="GO:0006086">
    <property type="term" value="P:pyruvate decarboxylation to acetyl-CoA"/>
    <property type="evidence" value="ECO:0007669"/>
    <property type="project" value="InterPro"/>
</dbReference>
<evidence type="ECO:0000313" key="4">
    <source>
        <dbReference type="EMBL" id="RCL73903.1"/>
    </source>
</evidence>
<comment type="cofactor">
    <cofactor evidence="1">
        <name>(R)-lipoate</name>
        <dbReference type="ChEBI" id="CHEBI:83088"/>
    </cofactor>
</comment>
<dbReference type="GO" id="GO:0045254">
    <property type="term" value="C:pyruvate dehydrogenase complex"/>
    <property type="evidence" value="ECO:0007669"/>
    <property type="project" value="InterPro"/>
</dbReference>
<dbReference type="AlphaFoldDB" id="A0A368DRI7"/>
<dbReference type="InterPro" id="IPR003016">
    <property type="entry name" value="2-oxoA_DH_lipoyl-BS"/>
</dbReference>
<dbReference type="EMBL" id="QOQD01000004">
    <property type="protein sequence ID" value="RCL73903.1"/>
    <property type="molecule type" value="Genomic_DNA"/>
</dbReference>
<dbReference type="Pfam" id="PF00364">
    <property type="entry name" value="Biotin_lipoyl"/>
    <property type="match status" value="1"/>
</dbReference>
<dbReference type="PROSITE" id="PS00189">
    <property type="entry name" value="LIPOYL"/>
    <property type="match status" value="1"/>
</dbReference>
<sequence length="79" mass="8579">MTRILKLPRMGMNVEEGTIVEWHKKPGEKFIAGEALYSIETDKTTAEVEAPCDGILEAINANVGDDVSVGDDICSIIDN</sequence>
<dbReference type="InterPro" id="IPR000089">
    <property type="entry name" value="Biotin_lipoyl"/>
</dbReference>
<dbReference type="GO" id="GO:0016746">
    <property type="term" value="F:acyltransferase activity"/>
    <property type="evidence" value="ECO:0007669"/>
    <property type="project" value="UniProtKB-KW"/>
</dbReference>
<comment type="caution">
    <text evidence="4">The sequence shown here is derived from an EMBL/GenBank/DDBJ whole genome shotgun (WGS) entry which is preliminary data.</text>
</comment>
<keyword evidence="2" id="KW-0450">Lipoyl</keyword>
<dbReference type="PROSITE" id="PS50968">
    <property type="entry name" value="BIOTINYL_LIPOYL"/>
    <property type="match status" value="1"/>
</dbReference>
<proteinExistence type="predicted"/>
<evidence type="ECO:0000256" key="2">
    <source>
        <dbReference type="ARBA" id="ARBA00022823"/>
    </source>
</evidence>
<dbReference type="CDD" id="cd06849">
    <property type="entry name" value="lipoyl_domain"/>
    <property type="match status" value="1"/>
</dbReference>
<dbReference type="Proteomes" id="UP000253570">
    <property type="component" value="Unassembled WGS sequence"/>
</dbReference>
<dbReference type="InterPro" id="IPR045257">
    <property type="entry name" value="E2/Pdx1"/>
</dbReference>
<dbReference type="PANTHER" id="PTHR23151">
    <property type="entry name" value="DIHYDROLIPOAMIDE ACETYL/SUCCINYL-TRANSFERASE-RELATED"/>
    <property type="match status" value="1"/>
</dbReference>
<protein>
    <submittedName>
        <fullName evidence="4">Acyltransferase</fullName>
    </submittedName>
</protein>
<dbReference type="PANTHER" id="PTHR23151:SF90">
    <property type="entry name" value="DIHYDROLIPOYLLYSINE-RESIDUE ACETYLTRANSFERASE COMPONENT OF PYRUVATE DEHYDROGENASE COMPLEX, MITOCHONDRIAL-RELATED"/>
    <property type="match status" value="1"/>
</dbReference>
<dbReference type="SUPFAM" id="SSF51230">
    <property type="entry name" value="Single hybrid motif"/>
    <property type="match status" value="1"/>
</dbReference>
<evidence type="ECO:0000313" key="5">
    <source>
        <dbReference type="Proteomes" id="UP000253570"/>
    </source>
</evidence>
<keyword evidence="4" id="KW-0012">Acyltransferase</keyword>
<organism evidence="4 5">
    <name type="scientific">PS1 clade bacterium</name>
    <dbReference type="NCBI Taxonomy" id="2175152"/>
    <lineage>
        <taxon>Bacteria</taxon>
        <taxon>Pseudomonadati</taxon>
        <taxon>Pseudomonadota</taxon>
        <taxon>Alphaproteobacteria</taxon>
        <taxon>PS1 clade</taxon>
    </lineage>
</organism>
<feature type="domain" description="Lipoyl-binding" evidence="3">
    <location>
        <begin position="2"/>
        <end position="77"/>
    </location>
</feature>
<keyword evidence="4" id="KW-0808">Transferase</keyword>
<name>A0A368DRI7_9PROT</name>
<reference evidence="4 5" key="1">
    <citation type="journal article" date="2018" name="Microbiome">
        <title>Fine metagenomic profile of the Mediterranean stratified and mixed water columns revealed by assembly and recruitment.</title>
        <authorList>
            <person name="Haro-Moreno J.M."/>
            <person name="Lopez-Perez M."/>
            <person name="De La Torre J.R."/>
            <person name="Picazo A."/>
            <person name="Camacho A."/>
            <person name="Rodriguez-Valera F."/>
        </authorList>
    </citation>
    <scope>NUCLEOTIDE SEQUENCE [LARGE SCALE GENOMIC DNA]</scope>
    <source>
        <strain evidence="4">MED-G57</strain>
    </source>
</reference>
<evidence type="ECO:0000256" key="1">
    <source>
        <dbReference type="ARBA" id="ARBA00001938"/>
    </source>
</evidence>
<evidence type="ECO:0000259" key="3">
    <source>
        <dbReference type="PROSITE" id="PS50968"/>
    </source>
</evidence>